<evidence type="ECO:0000259" key="1">
    <source>
        <dbReference type="PROSITE" id="PS51154"/>
    </source>
</evidence>
<dbReference type="InterPro" id="IPR002589">
    <property type="entry name" value="Macro_dom"/>
</dbReference>
<feature type="domain" description="Macro" evidence="1">
    <location>
        <begin position="74"/>
        <end position="271"/>
    </location>
</feature>
<dbReference type="Proteomes" id="UP000199228">
    <property type="component" value="Unassembled WGS sequence"/>
</dbReference>
<dbReference type="RefSeq" id="WP_090174712.1">
    <property type="nucleotide sequence ID" value="NZ_FMXR01000022.1"/>
</dbReference>
<proteinExistence type="predicted"/>
<sequence>MPKNTTQEERLDYLVEEFKADSDEYKELQTPNSTEDKRRILRSLMNIRMPKELSSEVMKVQDEYLLERAAEKGVVNLSDIPVIRDGLSIWQGDITRLSVDAIVNAANSQMLGCFVPMHTCIDNCIHTFAGVQLRAECNRQMKELRIRYGRDYEQPTAVPMLTEAYNLPAKKVIHIVGPIVQYRLTPELEKDLENCYRNTLDMCAENGLKSVAFCCISTGVFHFPNKKAAEIAVKTVSEWLRDNPGKVERVIFNVFKDEDKTIYEKLISQTR</sequence>
<accession>A0A1G6CMN3</accession>
<dbReference type="SMART" id="SM00506">
    <property type="entry name" value="A1pp"/>
    <property type="match status" value="1"/>
</dbReference>
<dbReference type="PANTHER" id="PTHR11106:SF27">
    <property type="entry name" value="MACRO DOMAIN-CONTAINING PROTEIN"/>
    <property type="match status" value="1"/>
</dbReference>
<dbReference type="Gene3D" id="3.40.220.10">
    <property type="entry name" value="Leucine Aminopeptidase, subunit E, domain 1"/>
    <property type="match status" value="1"/>
</dbReference>
<dbReference type="NCBIfam" id="NF003163">
    <property type="entry name" value="PRK04143.1"/>
    <property type="match status" value="1"/>
</dbReference>
<dbReference type="SUPFAM" id="SSF52949">
    <property type="entry name" value="Macro domain-like"/>
    <property type="match status" value="1"/>
</dbReference>
<dbReference type="CDD" id="cd02908">
    <property type="entry name" value="Macro_OAADPr_deacetylase"/>
    <property type="match status" value="1"/>
</dbReference>
<evidence type="ECO:0000313" key="3">
    <source>
        <dbReference type="Proteomes" id="UP000199228"/>
    </source>
</evidence>
<dbReference type="STRING" id="1732.SAMN02910417_02529"/>
<dbReference type="Pfam" id="PF01661">
    <property type="entry name" value="Macro"/>
    <property type="match status" value="1"/>
</dbReference>
<dbReference type="PANTHER" id="PTHR11106">
    <property type="entry name" value="GANGLIOSIDE INDUCED DIFFERENTIATION ASSOCIATED PROTEIN 2-RELATED"/>
    <property type="match status" value="1"/>
</dbReference>
<gene>
    <name evidence="2" type="ORF">SAMN02910417_02529</name>
</gene>
<keyword evidence="3" id="KW-1185">Reference proteome</keyword>
<dbReference type="EMBL" id="FMXR01000022">
    <property type="protein sequence ID" value="SDB34151.1"/>
    <property type="molecule type" value="Genomic_DNA"/>
</dbReference>
<reference evidence="2 3" key="1">
    <citation type="submission" date="2016-10" db="EMBL/GenBank/DDBJ databases">
        <authorList>
            <person name="de Groot N.N."/>
        </authorList>
    </citation>
    <scope>NUCLEOTIDE SEQUENCE [LARGE SCALE GENOMIC DNA]</scope>
    <source>
        <strain evidence="2 3">DSM 3217</strain>
    </source>
</reference>
<dbReference type="OrthoDB" id="6194521at2"/>
<organism evidence="2 3">
    <name type="scientific">Eubacterium oxidoreducens</name>
    <dbReference type="NCBI Taxonomy" id="1732"/>
    <lineage>
        <taxon>Bacteria</taxon>
        <taxon>Bacillati</taxon>
        <taxon>Bacillota</taxon>
        <taxon>Clostridia</taxon>
        <taxon>Eubacteriales</taxon>
        <taxon>Eubacteriaceae</taxon>
        <taxon>Eubacterium</taxon>
    </lineage>
</organism>
<name>A0A1G6CMN3_EUBOX</name>
<dbReference type="InterPro" id="IPR043472">
    <property type="entry name" value="Macro_dom-like"/>
</dbReference>
<protein>
    <submittedName>
        <fullName evidence="2">O-acetyl-ADP-ribose deacetylase (Regulator of RNase III), contains Macro domain</fullName>
    </submittedName>
</protein>
<dbReference type="AlphaFoldDB" id="A0A1G6CMN3"/>
<evidence type="ECO:0000313" key="2">
    <source>
        <dbReference type="EMBL" id="SDB34151.1"/>
    </source>
</evidence>
<dbReference type="PROSITE" id="PS51154">
    <property type="entry name" value="MACRO"/>
    <property type="match status" value="1"/>
</dbReference>